<comment type="caution">
    <text evidence="4">The sequence shown here is derived from an EMBL/GenBank/DDBJ whole genome shotgun (WGS) entry which is preliminary data.</text>
</comment>
<feature type="domain" description="DUF6594" evidence="3">
    <location>
        <begin position="44"/>
        <end position="305"/>
    </location>
</feature>
<organism evidence="4 5">
    <name type="scientific">Fusarium beomiforme</name>
    <dbReference type="NCBI Taxonomy" id="44412"/>
    <lineage>
        <taxon>Eukaryota</taxon>
        <taxon>Fungi</taxon>
        <taxon>Dikarya</taxon>
        <taxon>Ascomycota</taxon>
        <taxon>Pezizomycotina</taxon>
        <taxon>Sordariomycetes</taxon>
        <taxon>Hypocreomycetidae</taxon>
        <taxon>Hypocreales</taxon>
        <taxon>Nectriaceae</taxon>
        <taxon>Fusarium</taxon>
        <taxon>Fusarium burgessii species complex</taxon>
    </lineage>
</organism>
<dbReference type="AlphaFoldDB" id="A0A9P5DZY2"/>
<keyword evidence="2" id="KW-1133">Transmembrane helix</keyword>
<evidence type="ECO:0000313" key="5">
    <source>
        <dbReference type="Proteomes" id="UP000730481"/>
    </source>
</evidence>
<accession>A0A9P5DZY2</accession>
<name>A0A9P5DZY2_9HYPO</name>
<reference evidence="4" key="1">
    <citation type="journal article" date="2017" name="Mycologia">
        <title>Fusarium algeriense, sp. nov., a novel toxigenic crown rot pathogen of durum wheat from Algeria is nested in the Fusarium burgessii species complex.</title>
        <authorList>
            <person name="Laraba I."/>
            <person name="Keddad A."/>
            <person name="Boureghda H."/>
            <person name="Abdallah N."/>
            <person name="Vaughan M.M."/>
            <person name="Proctor R.H."/>
            <person name="Busman M."/>
            <person name="O'Donnell K."/>
        </authorList>
    </citation>
    <scope>NUCLEOTIDE SEQUENCE</scope>
    <source>
        <strain evidence="4">NRRL 25174</strain>
    </source>
</reference>
<keyword evidence="2" id="KW-0812">Transmembrane</keyword>
<feature type="transmembrane region" description="Helical" evidence="2">
    <location>
        <begin position="272"/>
        <end position="291"/>
    </location>
</feature>
<proteinExistence type="predicted"/>
<evidence type="ECO:0000259" key="3">
    <source>
        <dbReference type="Pfam" id="PF20237"/>
    </source>
</evidence>
<evidence type="ECO:0000313" key="4">
    <source>
        <dbReference type="EMBL" id="KAF4343572.1"/>
    </source>
</evidence>
<keyword evidence="1" id="KW-0175">Coiled coil</keyword>
<feature type="coiled-coil region" evidence="1">
    <location>
        <begin position="71"/>
        <end position="98"/>
    </location>
</feature>
<sequence>MGIQLQKEHRWLSPNFGAIIDSIYLPTPDRHTDYVQMAYQPTGYARLARFMAKDKKEAIFRRFEDLNFLSLLSLQAEIVELEAELRQVMQADDEAEGTTTLTDEGNKTYMRSDLSKNFKLSRDAHSQQYQILQVIRGKLKEYTLQITQLNSISSPILWPLHNLDVWLSSPYLGHPFLSGHEATTWKGMASNYMCLQSPNTEDDIFTRFLSVFLERILVYLNERFSMGELFEGGIIVSSNAVQRVSRVFTTVIASMIPVLTILVLNVLSSTTIRIVVTLAFTAVFAAAISIFTNAKRVEIFAATAT</sequence>
<dbReference type="PANTHER" id="PTHR34502">
    <property type="entry name" value="DUF6594 DOMAIN-CONTAINING PROTEIN-RELATED"/>
    <property type="match status" value="1"/>
</dbReference>
<dbReference type="Pfam" id="PF20237">
    <property type="entry name" value="DUF6594"/>
    <property type="match status" value="1"/>
</dbReference>
<reference evidence="4" key="2">
    <citation type="submission" date="2020-02" db="EMBL/GenBank/DDBJ databases">
        <title>Identification and distribution of gene clusters putatively required for synthesis of sphingolipid metabolism inhibitors in phylogenetically diverse species of the filamentous fungus Fusarium.</title>
        <authorList>
            <person name="Kim H.-S."/>
            <person name="Busman M."/>
            <person name="Brown D.W."/>
            <person name="Divon H."/>
            <person name="Uhlig S."/>
            <person name="Proctor R.H."/>
        </authorList>
    </citation>
    <scope>NUCLEOTIDE SEQUENCE</scope>
    <source>
        <strain evidence="4">NRRL 25174</strain>
    </source>
</reference>
<dbReference type="PANTHER" id="PTHR34502:SF5">
    <property type="entry name" value="DUF6594 DOMAIN-CONTAINING PROTEIN"/>
    <property type="match status" value="1"/>
</dbReference>
<dbReference type="Proteomes" id="UP000730481">
    <property type="component" value="Unassembled WGS sequence"/>
</dbReference>
<feature type="transmembrane region" description="Helical" evidence="2">
    <location>
        <begin position="247"/>
        <end position="266"/>
    </location>
</feature>
<dbReference type="OrthoDB" id="5342093at2759"/>
<dbReference type="EMBL" id="PVQB02000088">
    <property type="protein sequence ID" value="KAF4343572.1"/>
    <property type="molecule type" value="Genomic_DNA"/>
</dbReference>
<protein>
    <recommendedName>
        <fullName evidence="3">DUF6594 domain-containing protein</fullName>
    </recommendedName>
</protein>
<gene>
    <name evidence="4" type="ORF">FBEOM_2481</name>
</gene>
<evidence type="ECO:0000256" key="1">
    <source>
        <dbReference type="SAM" id="Coils"/>
    </source>
</evidence>
<keyword evidence="2" id="KW-0472">Membrane</keyword>
<dbReference type="InterPro" id="IPR046529">
    <property type="entry name" value="DUF6594"/>
</dbReference>
<keyword evidence="5" id="KW-1185">Reference proteome</keyword>
<evidence type="ECO:0000256" key="2">
    <source>
        <dbReference type="SAM" id="Phobius"/>
    </source>
</evidence>